<organism evidence="2 3">
    <name type="scientific">Shouchella xiaoxiensis</name>
    <dbReference type="NCBI Taxonomy" id="766895"/>
    <lineage>
        <taxon>Bacteria</taxon>
        <taxon>Bacillati</taxon>
        <taxon>Bacillota</taxon>
        <taxon>Bacilli</taxon>
        <taxon>Bacillales</taxon>
        <taxon>Bacillaceae</taxon>
        <taxon>Shouchella</taxon>
    </lineage>
</organism>
<dbReference type="CDD" id="cd04301">
    <property type="entry name" value="NAT_SF"/>
    <property type="match status" value="1"/>
</dbReference>
<proteinExistence type="predicted"/>
<sequence length="149" mass="17370">MDFQLIQSTYEDKPYISALRMNVLAADFKRHQLPDERVLARFNENFNPDHVYLIQLRNKTIGCIGIIVSEEEVELKNFYLDPTYQGQGIGRAVFQSVLDSYSDRKSITLKIFKGSRAKKLYEQFGFTVIDENERVETMRLLVKQPVSQL</sequence>
<dbReference type="InterPro" id="IPR016181">
    <property type="entry name" value="Acyl_CoA_acyltransferase"/>
</dbReference>
<evidence type="ECO:0000259" key="1">
    <source>
        <dbReference type="PROSITE" id="PS51186"/>
    </source>
</evidence>
<dbReference type="EMBL" id="JAFBCV010000008">
    <property type="protein sequence ID" value="MBM7839508.1"/>
    <property type="molecule type" value="Genomic_DNA"/>
</dbReference>
<gene>
    <name evidence="2" type="ORF">JOC54_002788</name>
</gene>
<keyword evidence="3" id="KW-1185">Reference proteome</keyword>
<dbReference type="Gene3D" id="3.40.630.30">
    <property type="match status" value="1"/>
</dbReference>
<dbReference type="SUPFAM" id="SSF55729">
    <property type="entry name" value="Acyl-CoA N-acyltransferases (Nat)"/>
    <property type="match status" value="1"/>
</dbReference>
<comment type="caution">
    <text evidence="2">The sequence shown here is derived from an EMBL/GenBank/DDBJ whole genome shotgun (WGS) entry which is preliminary data.</text>
</comment>
<name>A0ABS2SVE0_9BACI</name>
<accession>A0ABS2SVE0</accession>
<feature type="domain" description="N-acetyltransferase" evidence="1">
    <location>
        <begin position="1"/>
        <end position="143"/>
    </location>
</feature>
<dbReference type="Pfam" id="PF13508">
    <property type="entry name" value="Acetyltransf_7"/>
    <property type="match status" value="1"/>
</dbReference>
<reference evidence="2" key="1">
    <citation type="submission" date="2021-01" db="EMBL/GenBank/DDBJ databases">
        <title>Genomic Encyclopedia of Type Strains, Phase IV (KMG-IV): sequencing the most valuable type-strain genomes for metagenomic binning, comparative biology and taxonomic classification.</title>
        <authorList>
            <person name="Goeker M."/>
        </authorList>
    </citation>
    <scope>NUCLEOTIDE SEQUENCE</scope>
    <source>
        <strain evidence="2">DSM 21943</strain>
    </source>
</reference>
<dbReference type="RefSeq" id="WP_035418654.1">
    <property type="nucleotide sequence ID" value="NZ_JAFBCV010000008.1"/>
</dbReference>
<dbReference type="Proteomes" id="UP001179280">
    <property type="component" value="Unassembled WGS sequence"/>
</dbReference>
<dbReference type="InterPro" id="IPR000182">
    <property type="entry name" value="GNAT_dom"/>
</dbReference>
<evidence type="ECO:0000313" key="2">
    <source>
        <dbReference type="EMBL" id="MBM7839508.1"/>
    </source>
</evidence>
<evidence type="ECO:0000313" key="3">
    <source>
        <dbReference type="Proteomes" id="UP001179280"/>
    </source>
</evidence>
<protein>
    <submittedName>
        <fullName evidence="2">GNAT superfamily N-acetyltransferase</fullName>
    </submittedName>
</protein>
<dbReference type="PROSITE" id="PS51186">
    <property type="entry name" value="GNAT"/>
    <property type="match status" value="1"/>
</dbReference>